<feature type="compositionally biased region" description="Pro residues" evidence="8">
    <location>
        <begin position="215"/>
        <end position="236"/>
    </location>
</feature>
<keyword evidence="5 9" id="KW-1133">Transmembrane helix</keyword>
<dbReference type="InterPro" id="IPR004031">
    <property type="entry name" value="PMP22/EMP/MP20/Claudin"/>
</dbReference>
<organism evidence="11 12">
    <name type="scientific">Crassostrea virginica</name>
    <name type="common">Eastern oyster</name>
    <dbReference type="NCBI Taxonomy" id="6565"/>
    <lineage>
        <taxon>Eukaryota</taxon>
        <taxon>Metazoa</taxon>
        <taxon>Spiralia</taxon>
        <taxon>Lophotrochozoa</taxon>
        <taxon>Mollusca</taxon>
        <taxon>Bivalvia</taxon>
        <taxon>Autobranchia</taxon>
        <taxon>Pteriomorphia</taxon>
        <taxon>Ostreida</taxon>
        <taxon>Ostreoidea</taxon>
        <taxon>Ostreidae</taxon>
        <taxon>Crassostrea</taxon>
    </lineage>
</organism>
<evidence type="ECO:0000313" key="13">
    <source>
        <dbReference type="RefSeq" id="XP_022338985.1"/>
    </source>
</evidence>
<feature type="domain" description="RING-type" evidence="10">
    <location>
        <begin position="257"/>
        <end position="292"/>
    </location>
</feature>
<evidence type="ECO:0000259" key="10">
    <source>
        <dbReference type="PROSITE" id="PS50089"/>
    </source>
</evidence>
<evidence type="ECO:0000256" key="4">
    <source>
        <dbReference type="ARBA" id="ARBA00022833"/>
    </source>
</evidence>
<feature type="transmembrane region" description="Helical" evidence="9">
    <location>
        <begin position="130"/>
        <end position="149"/>
    </location>
</feature>
<evidence type="ECO:0000256" key="9">
    <source>
        <dbReference type="SAM" id="Phobius"/>
    </source>
</evidence>
<gene>
    <name evidence="12 13" type="primary">LOC111134338</name>
</gene>
<evidence type="ECO:0000256" key="2">
    <source>
        <dbReference type="ARBA" id="ARBA00022692"/>
    </source>
</evidence>
<keyword evidence="6 9" id="KW-0472">Membrane</keyword>
<dbReference type="Proteomes" id="UP000694844">
    <property type="component" value="Chromosome 5"/>
</dbReference>
<dbReference type="Pfam" id="PF00822">
    <property type="entry name" value="PMP22_Claudin"/>
    <property type="match status" value="1"/>
</dbReference>
<feature type="transmembrane region" description="Helical" evidence="9">
    <location>
        <begin position="169"/>
        <end position="189"/>
    </location>
</feature>
<dbReference type="Gene3D" id="1.20.140.150">
    <property type="match status" value="1"/>
</dbReference>
<dbReference type="AlphaFoldDB" id="A0A8B8EH03"/>
<dbReference type="InterPro" id="IPR001841">
    <property type="entry name" value="Znf_RING"/>
</dbReference>
<keyword evidence="2 9" id="KW-0812">Transmembrane</keyword>
<evidence type="ECO:0000256" key="5">
    <source>
        <dbReference type="ARBA" id="ARBA00022989"/>
    </source>
</evidence>
<feature type="region of interest" description="Disordered" evidence="8">
    <location>
        <begin position="196"/>
        <end position="248"/>
    </location>
</feature>
<feature type="compositionally biased region" description="Polar residues" evidence="8">
    <location>
        <begin position="238"/>
        <end position="248"/>
    </location>
</feature>
<dbReference type="OrthoDB" id="6147065at2759"/>
<dbReference type="InterPro" id="IPR050579">
    <property type="entry name" value="PMP-22/EMP/MP20-like"/>
</dbReference>
<evidence type="ECO:0000256" key="3">
    <source>
        <dbReference type="ARBA" id="ARBA00022771"/>
    </source>
</evidence>
<feature type="compositionally biased region" description="Polar residues" evidence="8">
    <location>
        <begin position="196"/>
        <end position="210"/>
    </location>
</feature>
<keyword evidence="3 7" id="KW-0863">Zinc-finger</keyword>
<comment type="subcellular location">
    <subcellularLocation>
        <location evidence="1">Membrane</location>
        <topology evidence="1">Multi-pass membrane protein</topology>
    </subcellularLocation>
</comment>
<evidence type="ECO:0000256" key="6">
    <source>
        <dbReference type="ARBA" id="ARBA00023136"/>
    </source>
</evidence>
<dbReference type="GeneID" id="111134338"/>
<proteinExistence type="predicted"/>
<dbReference type="PROSITE" id="PS50089">
    <property type="entry name" value="ZF_RING_2"/>
    <property type="match status" value="1"/>
</dbReference>
<name>A0A8B8EH03_CRAVI</name>
<dbReference type="GO" id="GO:0005886">
    <property type="term" value="C:plasma membrane"/>
    <property type="evidence" value="ECO:0007669"/>
    <property type="project" value="TreeGrafter"/>
</dbReference>
<dbReference type="SUPFAM" id="SSF57850">
    <property type="entry name" value="RING/U-box"/>
    <property type="match status" value="1"/>
</dbReference>
<dbReference type="KEGG" id="cvn:111134338"/>
<dbReference type="Pfam" id="PF13920">
    <property type="entry name" value="zf-C3HC4_3"/>
    <property type="match status" value="1"/>
</dbReference>
<evidence type="ECO:0000256" key="8">
    <source>
        <dbReference type="SAM" id="MobiDB-lite"/>
    </source>
</evidence>
<protein>
    <submittedName>
        <fullName evidence="12 13">Uncharacterized protein LOC111134338 isoform X1</fullName>
    </submittedName>
</protein>
<dbReference type="RefSeq" id="XP_022338985.1">
    <property type="nucleotide sequence ID" value="XM_022483277.1"/>
</dbReference>
<keyword evidence="4" id="KW-0862">Zinc</keyword>
<evidence type="ECO:0000256" key="1">
    <source>
        <dbReference type="ARBA" id="ARBA00004141"/>
    </source>
</evidence>
<dbReference type="PANTHER" id="PTHR10671:SF108">
    <property type="entry name" value="CLAUDIN FAMILY PROTEIN-RELATED"/>
    <property type="match status" value="1"/>
</dbReference>
<feature type="transmembrane region" description="Helical" evidence="9">
    <location>
        <begin position="97"/>
        <end position="118"/>
    </location>
</feature>
<dbReference type="GO" id="GO:0008270">
    <property type="term" value="F:zinc ion binding"/>
    <property type="evidence" value="ECO:0007669"/>
    <property type="project" value="UniProtKB-KW"/>
</dbReference>
<keyword evidence="3 7" id="KW-0479">Metal-binding</keyword>
<dbReference type="PANTHER" id="PTHR10671">
    <property type="entry name" value="EPITHELIAL MEMBRANE PROTEIN-RELATED"/>
    <property type="match status" value="1"/>
</dbReference>
<evidence type="ECO:0000313" key="12">
    <source>
        <dbReference type="RefSeq" id="XP_022338984.1"/>
    </source>
</evidence>
<evidence type="ECO:0000313" key="11">
    <source>
        <dbReference type="Proteomes" id="UP000694844"/>
    </source>
</evidence>
<dbReference type="Gene3D" id="3.30.40.10">
    <property type="entry name" value="Zinc/RING finger domain, C3HC4 (zinc finger)"/>
    <property type="match status" value="1"/>
</dbReference>
<evidence type="ECO:0000256" key="7">
    <source>
        <dbReference type="PROSITE-ProRule" id="PRU00175"/>
    </source>
</evidence>
<dbReference type="InterPro" id="IPR013083">
    <property type="entry name" value="Znf_RING/FYVE/PHD"/>
</dbReference>
<keyword evidence="11" id="KW-1185">Reference proteome</keyword>
<dbReference type="RefSeq" id="XP_022338984.1">
    <property type="nucleotide sequence ID" value="XM_022483276.1"/>
</dbReference>
<accession>A0A8B8EH03</accession>
<reference evidence="12 13" key="1">
    <citation type="submission" date="2025-04" db="UniProtKB">
        <authorList>
            <consortium name="RefSeq"/>
        </authorList>
    </citation>
    <scope>IDENTIFICATION</scope>
    <source>
        <tissue evidence="12 13">Whole sample</tissue>
    </source>
</reference>
<sequence>MTVSEKLADSIDTFSDSSRGSRACFVLTLSAWFIHTLSYSTNGWAEISEGALEASQGLWNHCSRSAISTDFTCCETVGNFFQSKNQGIPAWLHAVRFFQSVGLLTSLASLVFSVLCTFVSKTVKNRGVQIAAAVLNFLAAGSMLVGVSIYGGQYRYETWIKSYYPSWSFAFSIIAGVCYLISGFVHVFTDSVASIQPQQNEQPRSNQSDNQRPEPSAPPLPPYYIPPPEGQHPQYPPSSGQAQPSTAADGNSEPNTCCVCLDHPPEIMFMPCRHMKTCEQCANPMTTCPICRGTILEKIRPFQ</sequence>